<feature type="region of interest" description="Disordered" evidence="2">
    <location>
        <begin position="847"/>
        <end position="906"/>
    </location>
</feature>
<dbReference type="OrthoDB" id="5566667at2759"/>
<dbReference type="AlphaFoldDB" id="A0A433D456"/>
<keyword evidence="5" id="KW-1185">Reference proteome</keyword>
<evidence type="ECO:0000259" key="3">
    <source>
        <dbReference type="SMART" id="SM01254"/>
    </source>
</evidence>
<dbReference type="PANTHER" id="PTHR21448:SF0">
    <property type="entry name" value="PROTEIN PHOSPHATASE 1 REGULATORY SUBUNIT 21"/>
    <property type="match status" value="1"/>
</dbReference>
<feature type="coiled-coil region" evidence="1">
    <location>
        <begin position="1174"/>
        <end position="1208"/>
    </location>
</feature>
<name>A0A433D456_9FUNG</name>
<dbReference type="Pfam" id="PF21636">
    <property type="entry name" value="PPP1R21_C"/>
    <property type="match status" value="1"/>
</dbReference>
<feature type="compositionally biased region" description="Basic and acidic residues" evidence="2">
    <location>
        <begin position="870"/>
        <end position="901"/>
    </location>
</feature>
<comment type="caution">
    <text evidence="4">The sequence shown here is derived from an EMBL/GenBank/DDBJ whole genome shotgun (WGS) entry which is preliminary data.</text>
</comment>
<keyword evidence="1" id="KW-0175">Coiled coil</keyword>
<feature type="coiled-coil region" evidence="1">
    <location>
        <begin position="51"/>
        <end position="113"/>
    </location>
</feature>
<feature type="domain" description="Protein phosphatase 1 regulatory subunit 21 N-terminal" evidence="3">
    <location>
        <begin position="59"/>
        <end position="153"/>
    </location>
</feature>
<dbReference type="InterPro" id="IPR019343">
    <property type="entry name" value="PPP1R21_N"/>
</dbReference>
<dbReference type="Pfam" id="PF10205">
    <property type="entry name" value="KLRAQ"/>
    <property type="match status" value="1"/>
</dbReference>
<feature type="coiled-coil region" evidence="1">
    <location>
        <begin position="218"/>
        <end position="281"/>
    </location>
</feature>
<gene>
    <name evidence="4" type="ORF">BC936DRAFT_147962</name>
</gene>
<evidence type="ECO:0000256" key="1">
    <source>
        <dbReference type="SAM" id="Coils"/>
    </source>
</evidence>
<dbReference type="GO" id="GO:0005769">
    <property type="term" value="C:early endosome"/>
    <property type="evidence" value="ECO:0007669"/>
    <property type="project" value="TreeGrafter"/>
</dbReference>
<dbReference type="EMBL" id="RBNI01007032">
    <property type="protein sequence ID" value="RUP45601.1"/>
    <property type="molecule type" value="Genomic_DNA"/>
</dbReference>
<dbReference type="PANTHER" id="PTHR21448">
    <property type="entry name" value="SMOOTH MUSCLE MYOSIN HEAVY CHAIN-RELATED"/>
    <property type="match status" value="1"/>
</dbReference>
<proteinExistence type="predicted"/>
<reference evidence="4 5" key="1">
    <citation type="journal article" date="2018" name="New Phytol.">
        <title>Phylogenomics of Endogonaceae and evolution of mycorrhizas within Mucoromycota.</title>
        <authorList>
            <person name="Chang Y."/>
            <person name="Desiro A."/>
            <person name="Na H."/>
            <person name="Sandor L."/>
            <person name="Lipzen A."/>
            <person name="Clum A."/>
            <person name="Barry K."/>
            <person name="Grigoriev I.V."/>
            <person name="Martin F.M."/>
            <person name="Stajich J.E."/>
            <person name="Smith M.E."/>
            <person name="Bonito G."/>
            <person name="Spatafora J.W."/>
        </authorList>
    </citation>
    <scope>NUCLEOTIDE SEQUENCE [LARGE SCALE GENOMIC DNA]</scope>
    <source>
        <strain evidence="4 5">GMNB39</strain>
    </source>
</reference>
<sequence>MPVSMSESLLSSRHTSVISNAIVKGRPRVQPLIPAYSPTGDARTGGMTTSAEELSQKYQKLFQEYSRIKAQHAVLKKAVIKEQANNAQLQSEVKEKEKELRKVKEQLDLLSFHNERLTKRIEGLQEHDEKKSGSFSILGGAIKKELERHREALTATNLDLEGKIKENGQGSSFPRARAGVTYRAIPADDQLFWDLNSRYPEELHKELYDMNTVYAHRVEGLQDKVTELEKKAEDAKEDLKLAHDENKNLIASLKLDKINLEKELKKMKEDMEETARILRESHLSHGEHQLHMEIDTLRTPLSIKPGPPERILVPGEPVEADPEPFSPEGVAEDHRFKYMNVSGPWLGAILVGSHVSFVSVIGGSHFALQLFLFTGASADGRNHRVPDHGAEAARIARQGLSAFAAETAPNVPPQTVPYEQAVQLKKASEKWSEELRVLALQLDEAEGRIKRLTQEKDAATAAREQTVQRLAAAEKEVNLLREQAKLREGEAEHVVQLQKEVEELRALVEELRSREGDSERVAVLEEEVNELRDELELLQNRGDNQLLSEEAELDRIAQYERDADELRAQLEQTKADSDKLNTQLMEVLERGDAERVVVLEKEASELREQLEQLRAQEERMMLLEKEAGELRKQLEEARLQEGGDPERVVLLEKESNELREELVQLRTREKDFERVALLEKEANDLREQLEQSRPHVATLEREASELREKLEQALGREGDAERIAILEKESIELQEKLQLVQGREADSEHVAALEKESGELREQIKQLREQIEQLRGREADLERMAVLEKESNELREQIEQLRGREKDLERVAVLEKETEELREKLKESEERGNEGFEPRVAELEKEAEELREKLKESEEWDSEGNGPRVAELEKEVEELREKLKESEELREKLKESEERGGEGNGPRVAELEEEVNHLRTQLQETQAVSAMADEIERLQAEILDLQEKLRQEENVKLIKKLQAEIVNLKHQAKEHIQQRLNETPTPVSTVSTPVQSFAKPLTKPTVDIGVQSEFAVTEKAAPERREVAVEAVEAAAKKRDMAVEAVEARTETANIATETTAEIEDDVPTYPPGKNVAQVSGGYGEDELDGPEEHMVNGMNKSAEDEVCGGLVMDENVSCNRDLRLLLRYPTPQKSEIERARELLLTNHYETKIQQLTGKLQLSDSKVVRFHKTMKVMKDKLTATEDEKDTLRKEMEKLQQKIATAEVEPPGDDRVRLPEAARTHDKLHWRAPAA</sequence>
<dbReference type="InterPro" id="IPR049372">
    <property type="entry name" value="PPP1R21_C"/>
</dbReference>
<dbReference type="GO" id="GO:0016020">
    <property type="term" value="C:membrane"/>
    <property type="evidence" value="ECO:0007669"/>
    <property type="project" value="TreeGrafter"/>
</dbReference>
<feature type="compositionally biased region" description="Basic and acidic residues" evidence="2">
    <location>
        <begin position="847"/>
        <end position="857"/>
    </location>
</feature>
<dbReference type="InterPro" id="IPR040024">
    <property type="entry name" value="PPP1R21"/>
</dbReference>
<accession>A0A433D456</accession>
<evidence type="ECO:0000313" key="4">
    <source>
        <dbReference type="EMBL" id="RUP45601.1"/>
    </source>
</evidence>
<dbReference type="SMART" id="SM01254">
    <property type="entry name" value="KLRAQ"/>
    <property type="match status" value="1"/>
</dbReference>
<dbReference type="Proteomes" id="UP000268093">
    <property type="component" value="Unassembled WGS sequence"/>
</dbReference>
<evidence type="ECO:0000256" key="2">
    <source>
        <dbReference type="SAM" id="MobiDB-lite"/>
    </source>
</evidence>
<protein>
    <recommendedName>
        <fullName evidence="3">Protein phosphatase 1 regulatory subunit 21 N-terminal domain-containing protein</fullName>
    </recommendedName>
</protein>
<evidence type="ECO:0000313" key="5">
    <source>
        <dbReference type="Proteomes" id="UP000268093"/>
    </source>
</evidence>
<organism evidence="4 5">
    <name type="scientific">Jimgerdemannia flammicorona</name>
    <dbReference type="NCBI Taxonomy" id="994334"/>
    <lineage>
        <taxon>Eukaryota</taxon>
        <taxon>Fungi</taxon>
        <taxon>Fungi incertae sedis</taxon>
        <taxon>Mucoromycota</taxon>
        <taxon>Mucoromycotina</taxon>
        <taxon>Endogonomycetes</taxon>
        <taxon>Endogonales</taxon>
        <taxon>Endogonaceae</taxon>
        <taxon>Jimgerdemannia</taxon>
    </lineage>
</organism>